<proteinExistence type="inferred from homology"/>
<dbReference type="Pfam" id="PF01300">
    <property type="entry name" value="Sua5_yciO_yrdC"/>
    <property type="match status" value="1"/>
</dbReference>
<comment type="similarity">
    <text evidence="2">Belongs to the SUA5 family.</text>
</comment>
<protein>
    <recommendedName>
        <fullName evidence="10">L-threonylcarbamoyladenylate synthase</fullName>
        <ecNumber evidence="3">2.7.7.87</ecNumber>
    </recommendedName>
    <alternativeName>
        <fullName evidence="10">L-threonylcarbamoyladenylate synthase</fullName>
    </alternativeName>
</protein>
<dbReference type="GO" id="GO:0000049">
    <property type="term" value="F:tRNA binding"/>
    <property type="evidence" value="ECO:0007669"/>
    <property type="project" value="TreeGrafter"/>
</dbReference>
<comment type="catalytic activity">
    <reaction evidence="11">
        <text>L-threonine + hydrogencarbonate + ATP = L-threonylcarbamoyladenylate + diphosphate + H2O</text>
        <dbReference type="Rhea" id="RHEA:36407"/>
        <dbReference type="ChEBI" id="CHEBI:15377"/>
        <dbReference type="ChEBI" id="CHEBI:17544"/>
        <dbReference type="ChEBI" id="CHEBI:30616"/>
        <dbReference type="ChEBI" id="CHEBI:33019"/>
        <dbReference type="ChEBI" id="CHEBI:57926"/>
        <dbReference type="ChEBI" id="CHEBI:73682"/>
        <dbReference type="EC" id="2.7.7.87"/>
    </reaction>
</comment>
<dbReference type="PROSITE" id="PS51163">
    <property type="entry name" value="YRDC"/>
    <property type="match status" value="1"/>
</dbReference>
<dbReference type="GO" id="GO:0005737">
    <property type="term" value="C:cytoplasm"/>
    <property type="evidence" value="ECO:0007669"/>
    <property type="project" value="UniProtKB-SubCell"/>
</dbReference>
<evidence type="ECO:0000256" key="4">
    <source>
        <dbReference type="ARBA" id="ARBA00022490"/>
    </source>
</evidence>
<feature type="domain" description="YrdC-like" evidence="12">
    <location>
        <begin position="8"/>
        <end position="79"/>
    </location>
</feature>
<keyword evidence="7" id="KW-0548">Nucleotidyltransferase</keyword>
<dbReference type="EC" id="2.7.7.87" evidence="3"/>
<dbReference type="SUPFAM" id="SSF55821">
    <property type="entry name" value="YrdC/RibB"/>
    <property type="match status" value="1"/>
</dbReference>
<evidence type="ECO:0000256" key="11">
    <source>
        <dbReference type="ARBA" id="ARBA00048366"/>
    </source>
</evidence>
<dbReference type="GO" id="GO:0008033">
    <property type="term" value="P:tRNA processing"/>
    <property type="evidence" value="ECO:0007669"/>
    <property type="project" value="UniProtKB-KW"/>
</dbReference>
<evidence type="ECO:0000256" key="7">
    <source>
        <dbReference type="ARBA" id="ARBA00022695"/>
    </source>
</evidence>
<keyword evidence="9" id="KW-0067">ATP-binding</keyword>
<evidence type="ECO:0000256" key="9">
    <source>
        <dbReference type="ARBA" id="ARBA00022840"/>
    </source>
</evidence>
<evidence type="ECO:0000256" key="6">
    <source>
        <dbReference type="ARBA" id="ARBA00022694"/>
    </source>
</evidence>
<reference evidence="13 14" key="1">
    <citation type="submission" date="2015-06" db="EMBL/GenBank/DDBJ databases">
        <title>New insights into the roles of widespread benthic archaea in carbon and nitrogen cycling.</title>
        <authorList>
            <person name="Lazar C.S."/>
            <person name="Baker B.J."/>
            <person name="Seitz K.W."/>
            <person name="Hyde A.S."/>
            <person name="Dick G.J."/>
            <person name="Hinrichs K.-U."/>
            <person name="Teske A.P."/>
        </authorList>
    </citation>
    <scope>NUCLEOTIDE SEQUENCE [LARGE SCALE GENOMIC DNA]</scope>
    <source>
        <strain evidence="13">SG8-32-1</strain>
    </source>
</reference>
<dbReference type="InterPro" id="IPR017945">
    <property type="entry name" value="DHBP_synth_RibB-like_a/b_dom"/>
</dbReference>
<dbReference type="PANTHER" id="PTHR17490">
    <property type="entry name" value="SUA5"/>
    <property type="match status" value="1"/>
</dbReference>
<keyword evidence="6" id="KW-0819">tRNA processing</keyword>
<feature type="non-terminal residue" evidence="13">
    <location>
        <position position="79"/>
    </location>
</feature>
<keyword evidence="5" id="KW-0808">Transferase</keyword>
<comment type="subcellular location">
    <subcellularLocation>
        <location evidence="1">Cytoplasm</location>
    </subcellularLocation>
</comment>
<dbReference type="Gene3D" id="3.90.870.10">
    <property type="entry name" value="DHBP synthase"/>
    <property type="match status" value="1"/>
</dbReference>
<evidence type="ECO:0000313" key="13">
    <source>
        <dbReference type="EMBL" id="KON29811.1"/>
    </source>
</evidence>
<evidence type="ECO:0000256" key="3">
    <source>
        <dbReference type="ARBA" id="ARBA00012584"/>
    </source>
</evidence>
<keyword evidence="4" id="KW-0963">Cytoplasm</keyword>
<gene>
    <name evidence="13" type="ORF">AC477_05495</name>
</gene>
<dbReference type="GO" id="GO:0061710">
    <property type="term" value="F:L-threonylcarbamoyladenylate synthase"/>
    <property type="evidence" value="ECO:0007669"/>
    <property type="project" value="UniProtKB-EC"/>
</dbReference>
<evidence type="ECO:0000256" key="8">
    <source>
        <dbReference type="ARBA" id="ARBA00022741"/>
    </source>
</evidence>
<dbReference type="AlphaFoldDB" id="A0A0M0BNA6"/>
<evidence type="ECO:0000313" key="14">
    <source>
        <dbReference type="Proteomes" id="UP000037237"/>
    </source>
</evidence>
<accession>A0A0M0BNA6</accession>
<sequence>MPILKATKNNITFASTIVKKGGTIIYPTETVYGLGCDPFNIDAVNNLIEVKGKRTKPFPILAANIEDAKKAAYISLDGK</sequence>
<dbReference type="Proteomes" id="UP000037237">
    <property type="component" value="Unassembled WGS sequence"/>
</dbReference>
<dbReference type="GO" id="GO:0006450">
    <property type="term" value="P:regulation of translational fidelity"/>
    <property type="evidence" value="ECO:0007669"/>
    <property type="project" value="TreeGrafter"/>
</dbReference>
<organism evidence="13 14">
    <name type="scientific">miscellaneous Crenarchaeota group-1 archaeon SG8-32-1</name>
    <dbReference type="NCBI Taxonomy" id="1685124"/>
    <lineage>
        <taxon>Archaea</taxon>
        <taxon>Candidatus Bathyarchaeota</taxon>
        <taxon>MCG-1</taxon>
    </lineage>
</organism>
<evidence type="ECO:0000256" key="5">
    <source>
        <dbReference type="ARBA" id="ARBA00022679"/>
    </source>
</evidence>
<dbReference type="EMBL" id="LFWU01000143">
    <property type="protein sequence ID" value="KON29811.1"/>
    <property type="molecule type" value="Genomic_DNA"/>
</dbReference>
<dbReference type="GO" id="GO:0005524">
    <property type="term" value="F:ATP binding"/>
    <property type="evidence" value="ECO:0007669"/>
    <property type="project" value="UniProtKB-KW"/>
</dbReference>
<evidence type="ECO:0000259" key="12">
    <source>
        <dbReference type="PROSITE" id="PS51163"/>
    </source>
</evidence>
<keyword evidence="8" id="KW-0547">Nucleotide-binding</keyword>
<dbReference type="PANTHER" id="PTHR17490:SF16">
    <property type="entry name" value="THREONYLCARBAMOYL-AMP SYNTHASE"/>
    <property type="match status" value="1"/>
</dbReference>
<evidence type="ECO:0000256" key="1">
    <source>
        <dbReference type="ARBA" id="ARBA00004496"/>
    </source>
</evidence>
<dbReference type="InterPro" id="IPR006070">
    <property type="entry name" value="Sua5-like_dom"/>
</dbReference>
<comment type="caution">
    <text evidence="13">The sequence shown here is derived from an EMBL/GenBank/DDBJ whole genome shotgun (WGS) entry which is preliminary data.</text>
</comment>
<evidence type="ECO:0000256" key="10">
    <source>
        <dbReference type="ARBA" id="ARBA00029774"/>
    </source>
</evidence>
<evidence type="ECO:0000256" key="2">
    <source>
        <dbReference type="ARBA" id="ARBA00007663"/>
    </source>
</evidence>
<dbReference type="GO" id="GO:0003725">
    <property type="term" value="F:double-stranded RNA binding"/>
    <property type="evidence" value="ECO:0007669"/>
    <property type="project" value="InterPro"/>
</dbReference>
<name>A0A0M0BNA6_9ARCH</name>
<dbReference type="InterPro" id="IPR050156">
    <property type="entry name" value="TC-AMP_synthase_SUA5"/>
</dbReference>